<keyword evidence="1" id="KW-0812">Transmembrane</keyword>
<dbReference type="PANTHER" id="PTHR32251">
    <property type="entry name" value="3-OXO-5-ALPHA-STEROID 4-DEHYDROGENASE"/>
    <property type="match status" value="1"/>
</dbReference>
<dbReference type="EMBL" id="SEWF01000020">
    <property type="protein sequence ID" value="RYU94865.1"/>
    <property type="molecule type" value="Genomic_DNA"/>
</dbReference>
<sequence length="273" mass="31952">MARIILLVVAIAIAVFLFFQPFPFGQGLVVIMSCLTALWLLSIVLKDSSIIDIFWGMGFVITVWFYRYTGGLIDTRSFIFCSIVTIWGLRLSIHLAIRNIGKGEDYRYREWRKENDENWWWVSFFRVFLLQGILLWIISSVYVPALSSEFNTLQTLDYIAIGVWSTGFIFEAVGDWQLTQFKKNKANKGKVLQTGLWSRTRHPNYFGDAVQWWGYFLFAYTNQQYLYVFSPLLMTFLLMQVSGVTLLEQKLTETKPQYADYTKRVPAFFPKLF</sequence>
<feature type="transmembrane region" description="Helical" evidence="1">
    <location>
        <begin position="118"/>
        <end position="138"/>
    </location>
</feature>
<keyword evidence="1" id="KW-0472">Membrane</keyword>
<dbReference type="Gene3D" id="1.20.120.1630">
    <property type="match status" value="1"/>
</dbReference>
<name>A0A4Q5LYW7_9BACT</name>
<dbReference type="OrthoDB" id="9779233at2"/>
<gene>
    <name evidence="2" type="ORF">EWM59_14325</name>
</gene>
<feature type="transmembrane region" description="Helical" evidence="1">
    <location>
        <begin position="225"/>
        <end position="247"/>
    </location>
</feature>
<feature type="transmembrane region" description="Helical" evidence="1">
    <location>
        <begin position="158"/>
        <end position="178"/>
    </location>
</feature>
<dbReference type="AlphaFoldDB" id="A0A4Q5LYW7"/>
<feature type="transmembrane region" description="Helical" evidence="1">
    <location>
        <begin position="52"/>
        <end position="69"/>
    </location>
</feature>
<protein>
    <submittedName>
        <fullName evidence="2">DUF1295 domain-containing protein</fullName>
    </submittedName>
</protein>
<dbReference type="Pfam" id="PF06966">
    <property type="entry name" value="DUF1295"/>
    <property type="match status" value="1"/>
</dbReference>
<dbReference type="GO" id="GO:0016020">
    <property type="term" value="C:membrane"/>
    <property type="evidence" value="ECO:0007669"/>
    <property type="project" value="TreeGrafter"/>
</dbReference>
<comment type="caution">
    <text evidence="2">The sequence shown here is derived from an EMBL/GenBank/DDBJ whole genome shotgun (WGS) entry which is preliminary data.</text>
</comment>
<dbReference type="RefSeq" id="WP_130021702.1">
    <property type="nucleotide sequence ID" value="NZ_SEWF01000020.1"/>
</dbReference>
<feature type="transmembrane region" description="Helical" evidence="1">
    <location>
        <begin position="75"/>
        <end position="97"/>
    </location>
</feature>
<evidence type="ECO:0000313" key="3">
    <source>
        <dbReference type="Proteomes" id="UP000293162"/>
    </source>
</evidence>
<dbReference type="PANTHER" id="PTHR32251:SF17">
    <property type="entry name" value="STEROID 5-ALPHA REDUCTASE C-TERMINAL DOMAIN-CONTAINING PROTEIN"/>
    <property type="match status" value="1"/>
</dbReference>
<feature type="transmembrane region" description="Helical" evidence="1">
    <location>
        <begin position="5"/>
        <end position="22"/>
    </location>
</feature>
<evidence type="ECO:0000256" key="1">
    <source>
        <dbReference type="SAM" id="Phobius"/>
    </source>
</evidence>
<reference evidence="2 3" key="1">
    <citation type="submission" date="2019-02" db="EMBL/GenBank/DDBJ databases">
        <title>Bacterial novel species Emticicia sp. 17J42-9 isolated from soil.</title>
        <authorList>
            <person name="Jung H.-Y."/>
        </authorList>
    </citation>
    <scope>NUCLEOTIDE SEQUENCE [LARGE SCALE GENOMIC DNA]</scope>
    <source>
        <strain evidence="2 3">17J42-9</strain>
    </source>
</reference>
<accession>A0A4Q5LYW7</accession>
<organism evidence="2 3">
    <name type="scientific">Emticicia agri</name>
    <dbReference type="NCBI Taxonomy" id="2492393"/>
    <lineage>
        <taxon>Bacteria</taxon>
        <taxon>Pseudomonadati</taxon>
        <taxon>Bacteroidota</taxon>
        <taxon>Cytophagia</taxon>
        <taxon>Cytophagales</taxon>
        <taxon>Leadbetterellaceae</taxon>
        <taxon>Emticicia</taxon>
    </lineage>
</organism>
<keyword evidence="3" id="KW-1185">Reference proteome</keyword>
<keyword evidence="1" id="KW-1133">Transmembrane helix</keyword>
<dbReference type="PROSITE" id="PS51257">
    <property type="entry name" value="PROKAR_LIPOPROTEIN"/>
    <property type="match status" value="1"/>
</dbReference>
<dbReference type="Proteomes" id="UP000293162">
    <property type="component" value="Unassembled WGS sequence"/>
</dbReference>
<dbReference type="InterPro" id="IPR010721">
    <property type="entry name" value="UstE-like"/>
</dbReference>
<evidence type="ECO:0000313" key="2">
    <source>
        <dbReference type="EMBL" id="RYU94865.1"/>
    </source>
</evidence>
<feature type="transmembrane region" description="Helical" evidence="1">
    <location>
        <begin position="28"/>
        <end position="45"/>
    </location>
</feature>
<dbReference type="PROSITE" id="PS50244">
    <property type="entry name" value="S5A_REDUCTASE"/>
    <property type="match status" value="1"/>
</dbReference>
<proteinExistence type="predicted"/>